<dbReference type="Pfam" id="PF00550">
    <property type="entry name" value="PP-binding"/>
    <property type="match status" value="1"/>
</dbReference>
<keyword evidence="2" id="KW-0597">Phosphoprotein</keyword>
<dbReference type="Gene3D" id="3.40.50.12780">
    <property type="entry name" value="N-terminal domain of ligase-like"/>
    <property type="match status" value="2"/>
</dbReference>
<feature type="domain" description="Polyketide synthase-like phosphopantetheine-binding" evidence="3">
    <location>
        <begin position="707"/>
        <end position="790"/>
    </location>
</feature>
<accession>A0A8H3HXT7</accession>
<keyword evidence="1" id="KW-0596">Phosphopantetheine</keyword>
<dbReference type="GO" id="GO:0031177">
    <property type="term" value="F:phosphopantetheine binding"/>
    <property type="evidence" value="ECO:0007669"/>
    <property type="project" value="InterPro"/>
</dbReference>
<protein>
    <recommendedName>
        <fullName evidence="3">Polyketide synthase-like phosphopantetheine-binding domain-containing protein</fullName>
    </recommendedName>
</protein>
<dbReference type="InterPro" id="IPR020845">
    <property type="entry name" value="AMP-binding_CS"/>
</dbReference>
<evidence type="ECO:0000256" key="1">
    <source>
        <dbReference type="ARBA" id="ARBA00022450"/>
    </source>
</evidence>
<dbReference type="EMBL" id="CAJNJQ010001821">
    <property type="protein sequence ID" value="CAE7151175.1"/>
    <property type="molecule type" value="Genomic_DNA"/>
</dbReference>
<dbReference type="PANTHER" id="PTHR43439">
    <property type="entry name" value="PHENYLACETATE-COENZYME A LIGASE"/>
    <property type="match status" value="1"/>
</dbReference>
<dbReference type="AlphaFoldDB" id="A0A8H3HXT7"/>
<gene>
    <name evidence="4" type="ORF">RDB_LOCUS88516</name>
</gene>
<dbReference type="InterPro" id="IPR020806">
    <property type="entry name" value="PKS_PP-bd"/>
</dbReference>
<dbReference type="InterPro" id="IPR000873">
    <property type="entry name" value="AMP-dep_synth/lig_dom"/>
</dbReference>
<dbReference type="InterPro" id="IPR036291">
    <property type="entry name" value="NAD(P)-bd_dom_sf"/>
</dbReference>
<dbReference type="InterPro" id="IPR051414">
    <property type="entry name" value="Adenylate-forming_Reductase"/>
</dbReference>
<dbReference type="Gene3D" id="1.10.1200.10">
    <property type="entry name" value="ACP-like"/>
    <property type="match status" value="1"/>
</dbReference>
<dbReference type="PANTHER" id="PTHR43439:SF2">
    <property type="entry name" value="ENZYME, PUTATIVE (JCVI)-RELATED"/>
    <property type="match status" value="1"/>
</dbReference>
<dbReference type="Pfam" id="PF23562">
    <property type="entry name" value="AMP-binding_C_3"/>
    <property type="match status" value="1"/>
</dbReference>
<evidence type="ECO:0000259" key="3">
    <source>
        <dbReference type="SMART" id="SM00823"/>
    </source>
</evidence>
<evidence type="ECO:0000313" key="4">
    <source>
        <dbReference type="EMBL" id="CAE7151175.1"/>
    </source>
</evidence>
<comment type="caution">
    <text evidence="4">The sequence shown here is derived from an EMBL/GenBank/DDBJ whole genome shotgun (WGS) entry which is preliminary data.</text>
</comment>
<dbReference type="PROSITE" id="PS00455">
    <property type="entry name" value="AMP_BINDING"/>
    <property type="match status" value="1"/>
</dbReference>
<name>A0A8H3HXT7_9AGAM</name>
<sequence>MAVLPHSYVTPPTDGSIPPASVIDFHLKNNPNHAFAVLYDASNSSRTTITYQQLACAVHRVAYTLNPENKIPQGSTIGILISASTLEYVVLVLGAMRAGLVPFPISPRVQLAGIAHLLATTQTSLVVAGGSDAIDNATAQLSELLDESSFGVEFIQFSALRDSLSPTKTSAVSFRAFPSLGPMKGDSTVTILHSSGSTGMPKAIKYHLEGVFNNTINQPIEWTFSEPNTIVGTLTLPTFHCMGMILQVLAPIYVGYTQLLFAPARIPALPTPASTLEAIVNVECAYLICVPIFLEAWAHDKGAIAVLKRMKAVIFGGGPLTDEIGDKLVSDGLRIHSGYGATEFGTISVLPPRDQPDAWPWNYLRFSHHGLILQVLAPLYMGYTQALFAPARIPVMPNPSLTLDAIANTNCNFLICVPTFLDAWVNDKNATIILKRMKGIMYGGGPLSDAVGTKLTDHGVRIYPLYGATEVGIINVAPPPDQTKLWDCIELSPHLKTHFIPQNDQDNTVELVFEGGKDHRPFVLNSELNGKAVYRTRDLLTSHPFKPNSWKFVGRVDDRIVLLNGEKTNPAPMEAEIAKCALVHSTIIFGQARNQTGILIELTEPLGSPPGHRMKYSRRELTEILRPYIQRANQTSATHSRLDERAVVFVDPDRPLPRTPKGTIPRSAALKLYAPDIEEMYTNLEREVDADSSSLVEVQSLETWSRLEVVSDWISGRIKRIIGRDISMTADMFQQGMDSLTAMMLLRDLRITLHASQDSNLQMCARTLNQTVIFDNPTVQQLASFLVQRIAHPSVTGNQTLTTLETIHTMIQKYDSGWSDATDSRCSRRPVALKERVVVTGTTGGLGSHILAQLLVNDKVERVWVLNRNSNGDIRDRQRMSFEDKLLDVELLTSKKIVFVDVVLEQAKLGLSSGLYDEIRSTATVIIHVELTAGVNFNLALKSFEPHIQSTRNLLDLAFGSTASTGLPRFIFTSSVSVAGTSGLGGRLDEVSVPPEDAVSTTGYGQSKLVAEKLLESARRAGLQTCIVRLGQLTVYRGILGICRMFACSSWDIAARSIIDICATCDEELLPVIHASHPRPVPWVDIMTAFSEVLAPRIGCSLPTVELEEWNKRVAQKAANFQGSDVDRYQHYPSTKIQGVVDGMAHADRLLRSRDEEDVESAGTVRLVTKNTERISKGLRSTPGLGKAHVEKWVKYWEAKGLFVGPV</sequence>
<dbReference type="SUPFAM" id="SSF47336">
    <property type="entry name" value="ACP-like"/>
    <property type="match status" value="1"/>
</dbReference>
<evidence type="ECO:0000313" key="5">
    <source>
        <dbReference type="Proteomes" id="UP000663827"/>
    </source>
</evidence>
<dbReference type="InterPro" id="IPR013120">
    <property type="entry name" value="FAR_NAD-bd"/>
</dbReference>
<organism evidence="4 5">
    <name type="scientific">Rhizoctonia solani</name>
    <dbReference type="NCBI Taxonomy" id="456999"/>
    <lineage>
        <taxon>Eukaryota</taxon>
        <taxon>Fungi</taxon>
        <taxon>Dikarya</taxon>
        <taxon>Basidiomycota</taxon>
        <taxon>Agaricomycotina</taxon>
        <taxon>Agaricomycetes</taxon>
        <taxon>Cantharellales</taxon>
        <taxon>Ceratobasidiaceae</taxon>
        <taxon>Rhizoctonia</taxon>
    </lineage>
</organism>
<dbReference type="Pfam" id="PF00501">
    <property type="entry name" value="AMP-binding"/>
    <property type="match status" value="2"/>
</dbReference>
<dbReference type="InterPro" id="IPR042099">
    <property type="entry name" value="ANL_N_sf"/>
</dbReference>
<proteinExistence type="predicted"/>
<dbReference type="SMART" id="SM00823">
    <property type="entry name" value="PKS_PP"/>
    <property type="match status" value="1"/>
</dbReference>
<dbReference type="InterPro" id="IPR036736">
    <property type="entry name" value="ACP-like_sf"/>
</dbReference>
<dbReference type="Proteomes" id="UP000663827">
    <property type="component" value="Unassembled WGS sequence"/>
</dbReference>
<reference evidence="4" key="1">
    <citation type="submission" date="2021-01" db="EMBL/GenBank/DDBJ databases">
        <authorList>
            <person name="Kaushik A."/>
        </authorList>
    </citation>
    <scope>NUCLEOTIDE SEQUENCE</scope>
    <source>
        <strain evidence="4">AG5</strain>
    </source>
</reference>
<dbReference type="Pfam" id="PF07993">
    <property type="entry name" value="NAD_binding_4"/>
    <property type="match status" value="1"/>
</dbReference>
<dbReference type="SUPFAM" id="SSF51735">
    <property type="entry name" value="NAD(P)-binding Rossmann-fold domains"/>
    <property type="match status" value="1"/>
</dbReference>
<dbReference type="SUPFAM" id="SSF56801">
    <property type="entry name" value="Acetyl-CoA synthetase-like"/>
    <property type="match status" value="2"/>
</dbReference>
<evidence type="ECO:0000256" key="2">
    <source>
        <dbReference type="ARBA" id="ARBA00022553"/>
    </source>
</evidence>
<dbReference type="Gene3D" id="3.40.50.720">
    <property type="entry name" value="NAD(P)-binding Rossmann-like Domain"/>
    <property type="match status" value="1"/>
</dbReference>
<dbReference type="InterPro" id="IPR009081">
    <property type="entry name" value="PP-bd_ACP"/>
</dbReference>